<feature type="compositionally biased region" description="Low complexity" evidence="1">
    <location>
        <begin position="392"/>
        <end position="411"/>
    </location>
</feature>
<sequence>MPPPRVPLILLLLPGFAAAYVRYSDAYVGTPVACTSQEKFCFRYNLLYNADVGKCAPLFSHCSEDEEVLVVNKEEITGAEPKLKAKCGAARCPKHLESYFWPRGECLEPAVADVHCEGSSRTLNMFGEWECWCAPTTNSTNAANSTNATNSTNANSTGAPCPSPVALPQPAEDGRCTVPDLFEPYAHQVSASDTVLCSEEEFHCYNRSQVLFQGQCVTPLERGPCAEGEWVVLVPGPPVKATCAPRRCPDDHVWVDASNLQVQPQCQPKEDVRNLLCKDLEELVVNAFGYGKCMTKENTVPFELPNVRESGLCRFTNTLPDPENAALFDQQLVSLDTNLPVSSVPPQQPAAPSPSTLPIEPSPGASTAFPMAGSPAISTPSPIVLSPEASKPISAVSPPSAFPSVPSPGGSTSLPVEVTPATSTQIVISPETSTPFSVAASPTSTDSTSSVVAPEISQQHLVNPQPCVKPPCPIPPAISPPSIMQTITVPPVIGNVEISTPTAANGGTVQVNQDQQVTQFGTSPPAAAPIDIGITQKPLSVIVQTPSSELLAPEVSAPEHQLTVGGTDNALKTINEPANPANLQNQGNLGQVSNAQAPGVLTASNFPGQTVSSTVAEQIPTQQVVEQPSQITIANPPEQSGSAIGNQAFSQIVEQPQQIPASTLPEQTSSALGNQAFIQQIVEQPQPFPASNPPEQSASVLGNQLITQQIVEQPQQVSPAAPNSQVVANPGIRTFPTIFRVPGAADVPPQNVLLGGGAQSTLPETSVVPQILGPGQDHVPFPLANVPNVPIPSANAGLPVHPENVIIPQLPEQNLNGNVPSNTVQIIQNAPSVPHANALPFEPIQPSSGNIPLVSLQPEQNNYSSDIVQSTRGQIPTSPVQTEQQDGVVQYVLLGQSNVPVNSV</sequence>
<feature type="region of interest" description="Disordered" evidence="1">
    <location>
        <begin position="339"/>
        <end position="373"/>
    </location>
</feature>
<proteinExistence type="predicted"/>
<feature type="signal peptide" evidence="2">
    <location>
        <begin position="1"/>
        <end position="19"/>
    </location>
</feature>
<protein>
    <submittedName>
        <fullName evidence="3">Uncharacterized protein</fullName>
    </submittedName>
</protein>
<keyword evidence="2" id="KW-0732">Signal</keyword>
<reference evidence="3 4" key="1">
    <citation type="submission" date="2024-03" db="EMBL/GenBank/DDBJ databases">
        <title>The genome assembly and annotation of the cricket Gryllus longicercus Weissman &amp; Gray.</title>
        <authorList>
            <person name="Szrajer S."/>
            <person name="Gray D."/>
            <person name="Ylla G."/>
        </authorList>
    </citation>
    <scope>NUCLEOTIDE SEQUENCE [LARGE SCALE GENOMIC DNA]</scope>
    <source>
        <strain evidence="3">DAG 2021-001</strain>
        <tissue evidence="3">Whole body minus gut</tissue>
    </source>
</reference>
<feature type="compositionally biased region" description="Low complexity" evidence="1">
    <location>
        <begin position="144"/>
        <end position="157"/>
    </location>
</feature>
<comment type="caution">
    <text evidence="3">The sequence shown here is derived from an EMBL/GenBank/DDBJ whole genome shotgun (WGS) entry which is preliminary data.</text>
</comment>
<feature type="region of interest" description="Disordered" evidence="1">
    <location>
        <begin position="389"/>
        <end position="413"/>
    </location>
</feature>
<evidence type="ECO:0000313" key="3">
    <source>
        <dbReference type="EMBL" id="KAK7873519.1"/>
    </source>
</evidence>
<keyword evidence="4" id="KW-1185">Reference proteome</keyword>
<name>A0AAN9WQ06_9ORTH</name>
<evidence type="ECO:0000256" key="2">
    <source>
        <dbReference type="SAM" id="SignalP"/>
    </source>
</evidence>
<feature type="region of interest" description="Disordered" evidence="1">
    <location>
        <begin position="144"/>
        <end position="164"/>
    </location>
</feature>
<gene>
    <name evidence="3" type="ORF">R5R35_008780</name>
</gene>
<feature type="chain" id="PRO_5042963166" evidence="2">
    <location>
        <begin position="20"/>
        <end position="904"/>
    </location>
</feature>
<evidence type="ECO:0000313" key="4">
    <source>
        <dbReference type="Proteomes" id="UP001378592"/>
    </source>
</evidence>
<dbReference type="AlphaFoldDB" id="A0AAN9WQ06"/>
<dbReference type="Proteomes" id="UP001378592">
    <property type="component" value="Unassembled WGS sequence"/>
</dbReference>
<organism evidence="3 4">
    <name type="scientific">Gryllus longicercus</name>
    <dbReference type="NCBI Taxonomy" id="2509291"/>
    <lineage>
        <taxon>Eukaryota</taxon>
        <taxon>Metazoa</taxon>
        <taxon>Ecdysozoa</taxon>
        <taxon>Arthropoda</taxon>
        <taxon>Hexapoda</taxon>
        <taxon>Insecta</taxon>
        <taxon>Pterygota</taxon>
        <taxon>Neoptera</taxon>
        <taxon>Polyneoptera</taxon>
        <taxon>Orthoptera</taxon>
        <taxon>Ensifera</taxon>
        <taxon>Gryllidea</taxon>
        <taxon>Grylloidea</taxon>
        <taxon>Gryllidae</taxon>
        <taxon>Gryllinae</taxon>
        <taxon>Gryllus</taxon>
    </lineage>
</organism>
<dbReference type="EMBL" id="JAZDUA010000012">
    <property type="protein sequence ID" value="KAK7873519.1"/>
    <property type="molecule type" value="Genomic_DNA"/>
</dbReference>
<accession>A0AAN9WQ06</accession>
<evidence type="ECO:0000256" key="1">
    <source>
        <dbReference type="SAM" id="MobiDB-lite"/>
    </source>
</evidence>